<reference evidence="9 10" key="1">
    <citation type="journal article" date="2011" name="Stand. Genomic Sci.">
        <title>Complete genome sequence of the gliding, heparinolytic Pedobacter saltans type strain (113).</title>
        <authorList>
            <person name="Liolios K."/>
            <person name="Sikorski J."/>
            <person name="Lu M."/>
            <person name="Nolan M."/>
            <person name="Lapidus A."/>
            <person name="Lucas S."/>
            <person name="Hammon N."/>
            <person name="Deshpande S."/>
            <person name="Cheng J.F."/>
            <person name="Tapia R."/>
            <person name="Han C."/>
            <person name="Goodwin L."/>
            <person name="Pitluck S."/>
            <person name="Huntemann M."/>
            <person name="Ivanova N."/>
            <person name="Pagani I."/>
            <person name="Mavromatis K."/>
            <person name="Ovchinikova G."/>
            <person name="Pati A."/>
            <person name="Chen A."/>
            <person name="Palaniappan K."/>
            <person name="Land M."/>
            <person name="Hauser L."/>
            <person name="Brambilla E.M."/>
            <person name="Kotsyurbenko O."/>
            <person name="Rohde M."/>
            <person name="Tindall B.J."/>
            <person name="Abt B."/>
            <person name="Goker M."/>
            <person name="Detter J.C."/>
            <person name="Woyke T."/>
            <person name="Bristow J."/>
            <person name="Eisen J.A."/>
            <person name="Markowitz V."/>
            <person name="Hugenholtz P."/>
            <person name="Klenk H.P."/>
            <person name="Kyrpides N.C."/>
        </authorList>
    </citation>
    <scope>NUCLEOTIDE SEQUENCE [LARGE SCALE GENOMIC DNA]</scope>
    <source>
        <strain evidence="10">ATCC 51119 / DSM 12145 / JCM 21818 / LMG 10337 / NBRC 100064 / NCIMB 13643</strain>
    </source>
</reference>
<dbReference type="KEGG" id="psn:Pedsa_0713"/>
<dbReference type="FunFam" id="2.170.130.10:FF:000008">
    <property type="entry name" value="SusC/RagA family TonB-linked outer membrane protein"/>
    <property type="match status" value="1"/>
</dbReference>
<evidence type="ECO:0000256" key="4">
    <source>
        <dbReference type="ARBA" id="ARBA00022692"/>
    </source>
</evidence>
<organism evidence="9 10">
    <name type="scientific">Pseudopedobacter saltans (strain ATCC 51119 / DSM 12145 / JCM 21818 / CCUG 39354 / LMG 10337 / NBRC 100064 / NCIMB 13643)</name>
    <name type="common">Pedobacter saltans</name>
    <dbReference type="NCBI Taxonomy" id="762903"/>
    <lineage>
        <taxon>Bacteria</taxon>
        <taxon>Pseudomonadati</taxon>
        <taxon>Bacteroidota</taxon>
        <taxon>Sphingobacteriia</taxon>
        <taxon>Sphingobacteriales</taxon>
        <taxon>Sphingobacteriaceae</taxon>
        <taxon>Pseudopedobacter</taxon>
    </lineage>
</organism>
<dbReference type="InterPro" id="IPR023997">
    <property type="entry name" value="TonB-dep_OMP_SusC/RagA_CS"/>
</dbReference>
<dbReference type="Pfam" id="PF07715">
    <property type="entry name" value="Plug"/>
    <property type="match status" value="1"/>
</dbReference>
<evidence type="ECO:0000259" key="8">
    <source>
        <dbReference type="Pfam" id="PF07715"/>
    </source>
</evidence>
<dbReference type="EMBL" id="CP002545">
    <property type="protein sequence ID" value="ADY51289.1"/>
    <property type="molecule type" value="Genomic_DNA"/>
</dbReference>
<evidence type="ECO:0000256" key="1">
    <source>
        <dbReference type="ARBA" id="ARBA00004571"/>
    </source>
</evidence>
<gene>
    <name evidence="9" type="ordered locus">Pedsa_0713</name>
</gene>
<evidence type="ECO:0000256" key="3">
    <source>
        <dbReference type="ARBA" id="ARBA00022452"/>
    </source>
</evidence>
<dbReference type="SUPFAM" id="SSF56935">
    <property type="entry name" value="Porins"/>
    <property type="match status" value="1"/>
</dbReference>
<evidence type="ECO:0000313" key="10">
    <source>
        <dbReference type="Proteomes" id="UP000000310"/>
    </source>
</evidence>
<evidence type="ECO:0000256" key="6">
    <source>
        <dbReference type="ARBA" id="ARBA00023237"/>
    </source>
</evidence>
<keyword evidence="6 7" id="KW-0998">Cell outer membrane</keyword>
<dbReference type="Pfam" id="PF13715">
    <property type="entry name" value="CarbopepD_reg_2"/>
    <property type="match status" value="1"/>
</dbReference>
<keyword evidence="2 7" id="KW-0813">Transport</keyword>
<dbReference type="OrthoDB" id="9768177at2"/>
<evidence type="ECO:0000256" key="5">
    <source>
        <dbReference type="ARBA" id="ARBA00023136"/>
    </source>
</evidence>
<dbReference type="RefSeq" id="WP_013631790.1">
    <property type="nucleotide sequence ID" value="NC_015177.1"/>
</dbReference>
<dbReference type="Gene3D" id="2.170.130.10">
    <property type="entry name" value="TonB-dependent receptor, plug domain"/>
    <property type="match status" value="1"/>
</dbReference>
<dbReference type="AlphaFoldDB" id="F0S8K5"/>
<protein>
    <submittedName>
        <fullName evidence="9">TonB-dependent receptor plug</fullName>
    </submittedName>
</protein>
<keyword evidence="10" id="KW-1185">Reference proteome</keyword>
<keyword evidence="9" id="KW-0675">Receptor</keyword>
<dbReference type="InterPro" id="IPR012910">
    <property type="entry name" value="Plug_dom"/>
</dbReference>
<comment type="similarity">
    <text evidence="7">Belongs to the TonB-dependent receptor family.</text>
</comment>
<evidence type="ECO:0000256" key="7">
    <source>
        <dbReference type="PROSITE-ProRule" id="PRU01360"/>
    </source>
</evidence>
<feature type="domain" description="TonB-dependent receptor plug" evidence="8">
    <location>
        <begin position="125"/>
        <end position="234"/>
    </location>
</feature>
<dbReference type="InterPro" id="IPR037066">
    <property type="entry name" value="Plug_dom_sf"/>
</dbReference>
<keyword evidence="4 7" id="KW-0812">Transmembrane</keyword>
<dbReference type="HOGENOM" id="CLU_004317_0_2_10"/>
<accession>F0S8K5</accession>
<dbReference type="Gene3D" id="2.40.170.20">
    <property type="entry name" value="TonB-dependent receptor, beta-barrel domain"/>
    <property type="match status" value="1"/>
</dbReference>
<dbReference type="Gene3D" id="2.60.40.1120">
    <property type="entry name" value="Carboxypeptidase-like, regulatory domain"/>
    <property type="match status" value="1"/>
</dbReference>
<proteinExistence type="inferred from homology"/>
<dbReference type="InterPro" id="IPR039426">
    <property type="entry name" value="TonB-dep_rcpt-like"/>
</dbReference>
<dbReference type="GO" id="GO:0009279">
    <property type="term" value="C:cell outer membrane"/>
    <property type="evidence" value="ECO:0007669"/>
    <property type="project" value="UniProtKB-SubCell"/>
</dbReference>
<comment type="subcellular location">
    <subcellularLocation>
        <location evidence="1 7">Cell outer membrane</location>
        <topology evidence="1 7">Multi-pass membrane protein</topology>
    </subcellularLocation>
</comment>
<keyword evidence="3 7" id="KW-1134">Transmembrane beta strand</keyword>
<dbReference type="InterPro" id="IPR008969">
    <property type="entry name" value="CarboxyPept-like_regulatory"/>
</dbReference>
<keyword evidence="5 7" id="KW-0472">Membrane</keyword>
<dbReference type="InterPro" id="IPR036942">
    <property type="entry name" value="Beta-barrel_TonB_sf"/>
</dbReference>
<dbReference type="PROSITE" id="PS52016">
    <property type="entry name" value="TONB_DEPENDENT_REC_3"/>
    <property type="match status" value="1"/>
</dbReference>
<sequence length="1085" mass="119971">MIVLKLRLSESGRRLMLALLFVLSLTADAFSQSRIITGIVTASDTKEPLPGVSVAVKGVSRTVFTDVSGRYSIQAASNNVLVFNYIGFYAKEIQVGDKKEINTSLNVDVKALKEVVVVGYGEVAKSDLTGSVGQVNIGDLTQAPVMSFEQALAGRIAGVQVSSADGQPGSEGVNIIIRGAGSLTQDTSPLYVIDGFPYEEFDPSSLNMDDIEEMNILKDASATAIYGARGANGVVVIETKKGKVGAPVVQYSGSFGFQNVTKQMEMMDPYEFVKYQLERNNYSTAMKKIYTSKDFPETDTENYDPNGKTLEDYRNIRGINWQDLVFQNGATKIHNLSVRGGNTQTKYSVSGSLYDQEGVIIHSGSNRATARVTLDHTISKKFKSGVNLSYSHKKSFGQIAASNAGTAGHAYGYLMYSTWAFRPVTGREDIIYDEEGGDIIGGDVDEEFIDAEVDESLSSTLFAINPVKSLTNEDRGSKSMSLNANAFLTYDINKNLQFKTTAGYIKANGEGYNFYNSGTTRGSSTLPSNSRGVQSTLSLSETVTWNSTSTLTYRKKVGDHSYNVMAGIDFQERTTNRYGLGSQLIPNESIGLWGMDEGVPSSMTVATSNNTLNSLFTRINYNYKSKYLLTGTFRADGSSKFPVSNRWAYFPSGAFAWKMGSEDFMKNIKFISDAKLRISYGLTGNNRVSDYPYQDLMSGSSIAQSYSFGNGDPTKGIYPNSLPNEHLKWETTSQLDLGYDLALFKNRIEITADVYRKTTKDLLLNANIPTIFGFSRTYKNIGSLQNDGLELTLNTENIKTKNFTWTSSLNIGFNKNKILALTSDESRMLSAVTWDALHNGSYLYVAQVNQPAALFMGYIFDGVYQYDDFDLIGGKYQLKPNIADNGDVREDIQPGDIKYRDINGDLTVNEFDETIIGNPVPKHTGGFSNNFKYKGFSLNVFFQWSYGNEVFNANRIYFEGGRPQNSRNQFASYVNRWTPENPSNTMFRSGGQGPLGRYSSLYLEDASYIRLKTVSFSYSLPAKYLRKIYVKNLSITASAQNLFTITNYSGMDPEVSVRNSVLTPGFDWSAYPRAKIMVFGLKVTL</sequence>
<dbReference type="NCBIfam" id="TIGR04056">
    <property type="entry name" value="OMP_RagA_SusC"/>
    <property type="match status" value="1"/>
</dbReference>
<dbReference type="STRING" id="762903.Pedsa_0713"/>
<reference evidence="10" key="2">
    <citation type="submission" date="2011-02" db="EMBL/GenBank/DDBJ databases">
        <title>The complete genome of Pedobacter saltans DSM 12145.</title>
        <authorList>
            <consortium name="US DOE Joint Genome Institute (JGI-PGF)"/>
            <person name="Lucas S."/>
            <person name="Copeland A."/>
            <person name="Lapidus A."/>
            <person name="Bruce D."/>
            <person name="Goodwin L."/>
            <person name="Pitluck S."/>
            <person name="Kyrpides N."/>
            <person name="Mavromatis K."/>
            <person name="Pagani I."/>
            <person name="Ivanova N."/>
            <person name="Ovchinnikova G."/>
            <person name="Lu M."/>
            <person name="Detter J.C."/>
            <person name="Han C."/>
            <person name="Land M."/>
            <person name="Hauser L."/>
            <person name="Markowitz V."/>
            <person name="Cheng J.-F."/>
            <person name="Hugenholtz P."/>
            <person name="Woyke T."/>
            <person name="Wu D."/>
            <person name="Tindall B."/>
            <person name="Pomrenke H.G."/>
            <person name="Brambilla E."/>
            <person name="Klenk H.-P."/>
            <person name="Eisen J.A."/>
        </authorList>
    </citation>
    <scope>NUCLEOTIDE SEQUENCE [LARGE SCALE GENOMIC DNA]</scope>
    <source>
        <strain evidence="10">ATCC 51119 / DSM 12145 / JCM 21818 / LMG 10337 / NBRC 100064 / NCIMB 13643</strain>
    </source>
</reference>
<evidence type="ECO:0000256" key="2">
    <source>
        <dbReference type="ARBA" id="ARBA00022448"/>
    </source>
</evidence>
<evidence type="ECO:0000313" key="9">
    <source>
        <dbReference type="EMBL" id="ADY51289.1"/>
    </source>
</evidence>
<dbReference type="NCBIfam" id="TIGR04057">
    <property type="entry name" value="SusC_RagA_signa"/>
    <property type="match status" value="1"/>
</dbReference>
<dbReference type="SUPFAM" id="SSF49464">
    <property type="entry name" value="Carboxypeptidase regulatory domain-like"/>
    <property type="match status" value="1"/>
</dbReference>
<dbReference type="Proteomes" id="UP000000310">
    <property type="component" value="Chromosome"/>
</dbReference>
<name>F0S8K5_PSESL</name>
<dbReference type="InterPro" id="IPR023996">
    <property type="entry name" value="TonB-dep_OMP_SusC/RagA"/>
</dbReference>
<dbReference type="eggNOG" id="COG1629">
    <property type="taxonomic scope" value="Bacteria"/>
</dbReference>